<dbReference type="PANTHER" id="PTHR32494:SF19">
    <property type="entry name" value="ALLANTOATE DEIMINASE-RELATED"/>
    <property type="match status" value="1"/>
</dbReference>
<dbReference type="PIRSF" id="PIRSF001235">
    <property type="entry name" value="Amidase_carbamoylase"/>
    <property type="match status" value="1"/>
</dbReference>
<keyword evidence="11" id="KW-1185">Reference proteome</keyword>
<comment type="similarity">
    <text evidence="2">Belongs to the peptidase M20 family.</text>
</comment>
<dbReference type="EMBL" id="ABOX02000027">
    <property type="protein sequence ID" value="EEF59481.1"/>
    <property type="molecule type" value="Genomic_DNA"/>
</dbReference>
<feature type="binding site" evidence="7">
    <location>
        <position position="382"/>
    </location>
    <ligand>
        <name>Zn(2+)</name>
        <dbReference type="ChEBI" id="CHEBI:29105"/>
        <label>2</label>
    </ligand>
</feature>
<dbReference type="Gene3D" id="3.40.630.10">
    <property type="entry name" value="Zn peptidases"/>
    <property type="match status" value="1"/>
</dbReference>
<dbReference type="InterPro" id="IPR002933">
    <property type="entry name" value="Peptidase_M20"/>
</dbReference>
<dbReference type="CDD" id="cd03884">
    <property type="entry name" value="M20_bAS"/>
    <property type="match status" value="1"/>
</dbReference>
<feature type="binding site" evidence="7">
    <location>
        <position position="92"/>
    </location>
    <ligand>
        <name>Zn(2+)</name>
        <dbReference type="ChEBI" id="CHEBI:29105"/>
        <label>2</label>
    </ligand>
</feature>
<organism evidence="10 11">
    <name type="scientific">Pedosphaera parvula (strain Ellin514)</name>
    <dbReference type="NCBI Taxonomy" id="320771"/>
    <lineage>
        <taxon>Bacteria</taxon>
        <taxon>Pseudomonadati</taxon>
        <taxon>Verrucomicrobiota</taxon>
        <taxon>Pedosphaerae</taxon>
        <taxon>Pedosphaerales</taxon>
        <taxon>Pedosphaeraceae</taxon>
        <taxon>Pedosphaera</taxon>
    </lineage>
</organism>
<evidence type="ECO:0000256" key="1">
    <source>
        <dbReference type="ARBA" id="ARBA00001936"/>
    </source>
</evidence>
<feature type="binding site" evidence="8">
    <location>
        <position position="288"/>
    </location>
    <ligand>
        <name>allantoate</name>
        <dbReference type="ChEBI" id="CHEBI:17536"/>
    </ligand>
</feature>
<dbReference type="SUPFAM" id="SSF53187">
    <property type="entry name" value="Zn-dependent exopeptidases"/>
    <property type="match status" value="1"/>
</dbReference>
<dbReference type="GO" id="GO:0046872">
    <property type="term" value="F:metal ion binding"/>
    <property type="evidence" value="ECO:0007669"/>
    <property type="project" value="UniProtKB-KW"/>
</dbReference>
<dbReference type="Pfam" id="PF07687">
    <property type="entry name" value="M20_dimer"/>
    <property type="match status" value="1"/>
</dbReference>
<feature type="binding site" evidence="7">
    <location>
        <position position="127"/>
    </location>
    <ligand>
        <name>Zn(2+)</name>
        <dbReference type="ChEBI" id="CHEBI:29105"/>
        <label>2</label>
    </ligand>
</feature>
<protein>
    <submittedName>
        <fullName evidence="10">Amidase, hydantoinase/carbamoylase family</fullName>
        <ecNumber evidence="10">3.5.1.87</ecNumber>
    </submittedName>
</protein>
<feature type="binding site" evidence="8">
    <location>
        <position position="216"/>
    </location>
    <ligand>
        <name>allantoate</name>
        <dbReference type="ChEBI" id="CHEBI:17536"/>
    </ligand>
</feature>
<evidence type="ECO:0000259" key="9">
    <source>
        <dbReference type="Pfam" id="PF07687"/>
    </source>
</evidence>
<feature type="binding site" evidence="8">
    <location>
        <position position="275"/>
    </location>
    <ligand>
        <name>allantoate</name>
        <dbReference type="ChEBI" id="CHEBI:17536"/>
    </ligand>
</feature>
<evidence type="ECO:0000256" key="5">
    <source>
        <dbReference type="ARBA" id="ARBA00022801"/>
    </source>
</evidence>
<keyword evidence="5 10" id="KW-0378">Hydrolase</keyword>
<keyword evidence="7" id="KW-0862">Zinc</keyword>
<comment type="subunit">
    <text evidence="3">Homodimer.</text>
</comment>
<dbReference type="OrthoDB" id="9808195at2"/>
<dbReference type="NCBIfam" id="TIGR01879">
    <property type="entry name" value="hydantase"/>
    <property type="match status" value="1"/>
</dbReference>
<feature type="binding site" evidence="7">
    <location>
        <position position="81"/>
    </location>
    <ligand>
        <name>Zn(2+)</name>
        <dbReference type="ChEBI" id="CHEBI:29105"/>
        <label>1</label>
    </ligand>
</feature>
<keyword evidence="4 7" id="KW-0479">Metal-binding</keyword>
<dbReference type="InterPro" id="IPR010158">
    <property type="entry name" value="Amidase_Cbmase"/>
</dbReference>
<evidence type="ECO:0000256" key="4">
    <source>
        <dbReference type="ARBA" id="ARBA00022723"/>
    </source>
</evidence>
<name>B9XKY7_PEDPL</name>
<dbReference type="Pfam" id="PF01546">
    <property type="entry name" value="Peptidase_M20"/>
    <property type="match status" value="1"/>
</dbReference>
<accession>B9XKY7</accession>
<dbReference type="SUPFAM" id="SSF55031">
    <property type="entry name" value="Bacterial exopeptidase dimerisation domain"/>
    <property type="match status" value="1"/>
</dbReference>
<evidence type="ECO:0000313" key="10">
    <source>
        <dbReference type="EMBL" id="EEF59481.1"/>
    </source>
</evidence>
<feature type="binding site" evidence="7">
    <location>
        <position position="92"/>
    </location>
    <ligand>
        <name>Zn(2+)</name>
        <dbReference type="ChEBI" id="CHEBI:29105"/>
        <label>1</label>
    </ligand>
</feature>
<dbReference type="Proteomes" id="UP000003688">
    <property type="component" value="Unassembled WGS sequence"/>
</dbReference>
<dbReference type="InterPro" id="IPR011650">
    <property type="entry name" value="Peptidase_M20_dimer"/>
</dbReference>
<comment type="cofactor">
    <cofactor evidence="1">
        <name>Mn(2+)</name>
        <dbReference type="ChEBI" id="CHEBI:29035"/>
    </cofactor>
</comment>
<feature type="domain" description="Peptidase M20 dimerisation" evidence="9">
    <location>
        <begin position="213"/>
        <end position="309"/>
    </location>
</feature>
<dbReference type="Gene3D" id="3.30.70.360">
    <property type="match status" value="1"/>
</dbReference>
<dbReference type="STRING" id="320771.Cflav_PD2325"/>
<comment type="caution">
    <text evidence="10">The sequence shown here is derived from an EMBL/GenBank/DDBJ whole genome shotgun (WGS) entry which is preliminary data.</text>
</comment>
<feature type="binding site" evidence="7">
    <location>
        <position position="191"/>
    </location>
    <ligand>
        <name>Zn(2+)</name>
        <dbReference type="ChEBI" id="CHEBI:29105"/>
        <label>1</label>
    </ligand>
</feature>
<dbReference type="GO" id="GO:0050538">
    <property type="term" value="F:N-carbamoyl-L-amino-acid hydrolase activity"/>
    <property type="evidence" value="ECO:0007669"/>
    <property type="project" value="UniProtKB-EC"/>
</dbReference>
<evidence type="ECO:0000256" key="3">
    <source>
        <dbReference type="ARBA" id="ARBA00011738"/>
    </source>
</evidence>
<sequence>MSTNDLAMKVMERIDALGRISEELGKLTRTFCSPAMRQANKQVGVWMQEAGMTVLQDAIGNLIGRYPGKEGHEKTFILGSHLDTVRDAGKFDGPLGVLTAIACVQHLHDNKVKLPFAIEVIGFADEEGVRYQSTYLGSKALAGKFNEQDLKRTDVQGVSMAEAIKKFGGDPEKLKEVRRDPQQLLGYAEVHIEQGPVLEQKHQPVGIVSAIAGQTRVNVQFTGLAGHAGTTPMNLRKDALAAAAEFIVAVESTGLGTPGLVATVGQIDARPGASNVIPGTVILSIDIRHQVDATRDSATARLQDLAGQIGYKRGVTMDWELVHEVQSVPCSRDLTAALGKAARQHLVEVTELPSGAGHDAAVMGEITPVAMLFVRCKGGISHNPAESVEVDDVRVAIAVMNDFILSLGHQNIQFLRKKNA</sequence>
<dbReference type="EC" id="3.5.1.87" evidence="10"/>
<evidence type="ECO:0000256" key="7">
    <source>
        <dbReference type="PIRSR" id="PIRSR001235-1"/>
    </source>
</evidence>
<keyword evidence="6" id="KW-0464">Manganese</keyword>
<gene>
    <name evidence="10" type="ORF">Cflav_PD2325</name>
</gene>
<evidence type="ECO:0000256" key="8">
    <source>
        <dbReference type="PIRSR" id="PIRSR001235-2"/>
    </source>
</evidence>
<dbReference type="RefSeq" id="WP_007416480.1">
    <property type="nucleotide sequence ID" value="NZ_ABOX02000027.1"/>
</dbReference>
<dbReference type="NCBIfam" id="NF006771">
    <property type="entry name" value="PRK09290.1-5"/>
    <property type="match status" value="1"/>
</dbReference>
<dbReference type="PANTHER" id="PTHR32494">
    <property type="entry name" value="ALLANTOATE DEIMINASE-RELATED"/>
    <property type="match status" value="1"/>
</dbReference>
<dbReference type="AlphaFoldDB" id="B9XKY7"/>
<evidence type="ECO:0000256" key="2">
    <source>
        <dbReference type="ARBA" id="ARBA00006153"/>
    </source>
</evidence>
<dbReference type="NCBIfam" id="NF006775">
    <property type="entry name" value="PRK09290.2-5"/>
    <property type="match status" value="1"/>
</dbReference>
<proteinExistence type="inferred from homology"/>
<dbReference type="InterPro" id="IPR036264">
    <property type="entry name" value="Bact_exopeptidase_dim_dom"/>
</dbReference>
<comment type="cofactor">
    <cofactor evidence="7">
        <name>Zn(2+)</name>
        <dbReference type="ChEBI" id="CHEBI:29105"/>
    </cofactor>
    <text evidence="7">Binds 2 Zn(2+) ions per subunit.</text>
</comment>
<reference evidence="10 11" key="1">
    <citation type="journal article" date="2011" name="J. Bacteriol.">
        <title>Genome sequence of 'Pedosphaera parvula' Ellin514, an aerobic Verrucomicrobial isolate from pasture soil.</title>
        <authorList>
            <person name="Kant R."/>
            <person name="van Passel M.W."/>
            <person name="Sangwan P."/>
            <person name="Palva A."/>
            <person name="Lucas S."/>
            <person name="Copeland A."/>
            <person name="Lapidus A."/>
            <person name="Glavina Del Rio T."/>
            <person name="Dalin E."/>
            <person name="Tice H."/>
            <person name="Bruce D."/>
            <person name="Goodwin L."/>
            <person name="Pitluck S."/>
            <person name="Chertkov O."/>
            <person name="Larimer F.W."/>
            <person name="Land M.L."/>
            <person name="Hauser L."/>
            <person name="Brettin T.S."/>
            <person name="Detter J.C."/>
            <person name="Han S."/>
            <person name="de Vos W.M."/>
            <person name="Janssen P.H."/>
            <person name="Smidt H."/>
        </authorList>
    </citation>
    <scope>NUCLEOTIDE SEQUENCE [LARGE SCALE GENOMIC DNA]</scope>
    <source>
        <strain evidence="10 11">Ellin514</strain>
    </source>
</reference>
<evidence type="ECO:0000256" key="6">
    <source>
        <dbReference type="ARBA" id="ARBA00023211"/>
    </source>
</evidence>
<evidence type="ECO:0000313" key="11">
    <source>
        <dbReference type="Proteomes" id="UP000003688"/>
    </source>
</evidence>
<dbReference type="GO" id="GO:0016813">
    <property type="term" value="F:hydrolase activity, acting on carbon-nitrogen (but not peptide) bonds, in linear amidines"/>
    <property type="evidence" value="ECO:0007669"/>
    <property type="project" value="InterPro"/>
</dbReference>